<organism evidence="3 5">
    <name type="scientific">Jeotgalicoccus coquinae</name>
    <dbReference type="NCBI Taxonomy" id="709509"/>
    <lineage>
        <taxon>Bacteria</taxon>
        <taxon>Bacillati</taxon>
        <taxon>Bacillota</taxon>
        <taxon>Bacilli</taxon>
        <taxon>Bacillales</taxon>
        <taxon>Staphylococcaceae</taxon>
        <taxon>Jeotgalicoccus</taxon>
    </lineage>
</organism>
<keyword evidence="2" id="KW-0812">Transmembrane</keyword>
<proteinExistence type="predicted"/>
<comment type="caution">
    <text evidence="3">The sequence shown here is derived from an EMBL/GenBank/DDBJ whole genome shotgun (WGS) entry which is preliminary data.</text>
</comment>
<keyword evidence="2" id="KW-1133">Transmembrane helix</keyword>
<feature type="transmembrane region" description="Helical" evidence="2">
    <location>
        <begin position="49"/>
        <end position="67"/>
    </location>
</feature>
<feature type="transmembrane region" description="Helical" evidence="2">
    <location>
        <begin position="6"/>
        <end position="29"/>
    </location>
</feature>
<evidence type="ECO:0000313" key="5">
    <source>
        <dbReference type="Proteomes" id="UP000534001"/>
    </source>
</evidence>
<dbReference type="RefSeq" id="WP_184284156.1">
    <property type="nucleotide sequence ID" value="NZ_CAJEWA010000006.1"/>
</dbReference>
<accession>A0A6V7RNW7</accession>
<dbReference type="Proteomes" id="UP000534001">
    <property type="component" value="Unassembled WGS sequence"/>
</dbReference>
<sequence>MGWEFIAFFFGAAALGLFILFVVFIAGLLKWLLQGYFLFRVADIKSYHLPWLAFIPFGTFYIGGQAYDGNILKKESFDPKHIGLAFAIAGLVLYLMGLSIGDLVITYLLIESVAFIGLFTAYVKQPVIGVLLALLNVVTAGIVAIVILFLYSRKLKDEFDGTNNFGQDDLTGAAGADQKHNDSSRPSHPNDPNLNRDI</sequence>
<feature type="transmembrane region" description="Helical" evidence="2">
    <location>
        <begin position="103"/>
        <end position="122"/>
    </location>
</feature>
<feature type="transmembrane region" description="Helical" evidence="2">
    <location>
        <begin position="79"/>
        <end position="96"/>
    </location>
</feature>
<feature type="region of interest" description="Disordered" evidence="1">
    <location>
        <begin position="169"/>
        <end position="198"/>
    </location>
</feature>
<evidence type="ECO:0000256" key="1">
    <source>
        <dbReference type="SAM" id="MobiDB-lite"/>
    </source>
</evidence>
<feature type="transmembrane region" description="Helical" evidence="2">
    <location>
        <begin position="128"/>
        <end position="151"/>
    </location>
</feature>
<keyword evidence="2" id="KW-0472">Membrane</keyword>
<evidence type="ECO:0000313" key="3">
    <source>
        <dbReference type="EMBL" id="CAD2080117.1"/>
    </source>
</evidence>
<name>A0A6V7RNW7_9STAP</name>
<reference evidence="3 5" key="1">
    <citation type="submission" date="2020-07" db="EMBL/GenBank/DDBJ databases">
        <authorList>
            <person name="Criscuolo A."/>
        </authorList>
    </citation>
    <scope>NUCLEOTIDE SEQUENCE [LARGE SCALE GENOMIC DNA]</scope>
    <source>
        <strain evidence="3">CIP111751</strain>
    </source>
</reference>
<evidence type="ECO:0000256" key="2">
    <source>
        <dbReference type="SAM" id="Phobius"/>
    </source>
</evidence>
<dbReference type="EMBL" id="JACHFF010000003">
    <property type="protein sequence ID" value="MBB6424003.1"/>
    <property type="molecule type" value="Genomic_DNA"/>
</dbReference>
<evidence type="ECO:0000313" key="6">
    <source>
        <dbReference type="Proteomes" id="UP000545588"/>
    </source>
</evidence>
<dbReference type="EMBL" id="CAJEWA010000006">
    <property type="protein sequence ID" value="CAD2080117.1"/>
    <property type="molecule type" value="Genomic_DNA"/>
</dbReference>
<protein>
    <submittedName>
        <fullName evidence="4">Cbb3-type cytochrome oxidase subunit 3</fullName>
    </submittedName>
</protein>
<reference evidence="4 6" key="2">
    <citation type="submission" date="2020-08" db="EMBL/GenBank/DDBJ databases">
        <title>Genomic Encyclopedia of Type Strains, Phase IV (KMG-IV): sequencing the most valuable type-strain genomes for metagenomic binning, comparative biology and taxonomic classification.</title>
        <authorList>
            <person name="Goeker M."/>
        </authorList>
    </citation>
    <scope>NUCLEOTIDE SEQUENCE [LARGE SCALE GENOMIC DNA]</scope>
    <source>
        <strain evidence="4 6">DSM 22419</strain>
    </source>
</reference>
<keyword evidence="6" id="KW-1185">Reference proteome</keyword>
<evidence type="ECO:0000313" key="4">
    <source>
        <dbReference type="EMBL" id="MBB6424003.1"/>
    </source>
</evidence>
<dbReference type="AlphaFoldDB" id="A0A6V7RNW7"/>
<gene>
    <name evidence="4" type="ORF">HNR41_001980</name>
    <name evidence="3" type="ORF">JEOCOQ751_01663</name>
</gene>
<dbReference type="Proteomes" id="UP000545588">
    <property type="component" value="Unassembled WGS sequence"/>
</dbReference>
<feature type="compositionally biased region" description="Polar residues" evidence="1">
    <location>
        <begin position="186"/>
        <end position="198"/>
    </location>
</feature>